<proteinExistence type="predicted"/>
<dbReference type="PANTHER" id="PTHR44103:SF1">
    <property type="entry name" value="PROPROTEIN CONVERTASE P"/>
    <property type="match status" value="1"/>
</dbReference>
<keyword evidence="1 3" id="KW-0732">Signal</keyword>
<name>A0A2G1UMM4_9GAMM</name>
<reference evidence="4 5" key="1">
    <citation type="submission" date="2017-09" db="EMBL/GenBank/DDBJ databases">
        <title>The draft genome sequences of Marinobacter sp. PWS21.</title>
        <authorList>
            <person name="Cao J."/>
        </authorList>
    </citation>
    <scope>NUCLEOTIDE SEQUENCE [LARGE SCALE GENOMIC DNA]</scope>
    <source>
        <strain evidence="4 5">PWS21</strain>
    </source>
</reference>
<evidence type="ECO:0000313" key="4">
    <source>
        <dbReference type="EMBL" id="PHQ15728.1"/>
    </source>
</evidence>
<dbReference type="PANTHER" id="PTHR44103">
    <property type="entry name" value="PROPROTEIN CONVERTASE P"/>
    <property type="match status" value="1"/>
</dbReference>
<dbReference type="InterPro" id="IPR028994">
    <property type="entry name" value="Integrin_alpha_N"/>
</dbReference>
<evidence type="ECO:0000256" key="1">
    <source>
        <dbReference type="ARBA" id="ARBA00022729"/>
    </source>
</evidence>
<feature type="region of interest" description="Disordered" evidence="2">
    <location>
        <begin position="19"/>
        <end position="73"/>
    </location>
</feature>
<evidence type="ECO:0000313" key="5">
    <source>
        <dbReference type="Proteomes" id="UP000231409"/>
    </source>
</evidence>
<feature type="compositionally biased region" description="Polar residues" evidence="2">
    <location>
        <begin position="33"/>
        <end position="42"/>
    </location>
</feature>
<dbReference type="EMBL" id="NTFH01000005">
    <property type="protein sequence ID" value="PHQ15728.1"/>
    <property type="molecule type" value="Genomic_DNA"/>
</dbReference>
<evidence type="ECO:0000256" key="2">
    <source>
        <dbReference type="SAM" id="MobiDB-lite"/>
    </source>
</evidence>
<keyword evidence="5" id="KW-1185">Reference proteome</keyword>
<dbReference type="SUPFAM" id="SSF69318">
    <property type="entry name" value="Integrin alpha N-terminal domain"/>
    <property type="match status" value="1"/>
</dbReference>
<feature type="chain" id="PRO_5013948230" description="VCBS repeat-containing protein" evidence="3">
    <location>
        <begin position="19"/>
        <end position="426"/>
    </location>
</feature>
<accession>A0A2G1UMM4</accession>
<organism evidence="4 5">
    <name type="scientific">Marinobacter profundi</name>
    <dbReference type="NCBI Taxonomy" id="2666256"/>
    <lineage>
        <taxon>Bacteria</taxon>
        <taxon>Pseudomonadati</taxon>
        <taxon>Pseudomonadota</taxon>
        <taxon>Gammaproteobacteria</taxon>
        <taxon>Pseudomonadales</taxon>
        <taxon>Marinobacteraceae</taxon>
        <taxon>Marinobacter</taxon>
    </lineage>
</organism>
<evidence type="ECO:0008006" key="6">
    <source>
        <dbReference type="Google" id="ProtNLM"/>
    </source>
</evidence>
<dbReference type="PROSITE" id="PS51257">
    <property type="entry name" value="PROKAR_LIPOPROTEIN"/>
    <property type="match status" value="1"/>
</dbReference>
<comment type="caution">
    <text evidence="4">The sequence shown here is derived from an EMBL/GenBank/DDBJ whole genome shotgun (WGS) entry which is preliminary data.</text>
</comment>
<sequence>MKPANVLLPILISLVLSACGGSSGSDAEPPQPSETNDSSSDSTQEEADSTASEETPEPSEPTAPPKPSEPVVSFSAPSLLSANNAYWFSIFDIDTDGASDIIAPTMEGDQWTGYTYSVTAFSNLDGHGFNRATIADLEYGASWISLFEVPNKNSIGFFIPTGADCSIAYYQSNETDGFDGFASVPSISCGNRYVLGKDLNNDQVIDSISNAGHINIASNDGEFTTSHDLIGLTSGAALAISDLDKDGAGDAVTFDGDRTLAVFMGIGDGSFETANLYLAPDNGCFTSHGGLVVLRDVNGDENIDAVAADSCNIFSFLGNGDGTFSEPLKAISSSPVWSDYEVADINSDGVYDLILAEANQETSVTIYTGKGDGTFEHAAQVDTGAPDAMQVGAADLNNDGLLDVIASHGYHNTIGIALQTDSDSGL</sequence>
<dbReference type="Pfam" id="PF13517">
    <property type="entry name" value="FG-GAP_3"/>
    <property type="match status" value="1"/>
</dbReference>
<dbReference type="Proteomes" id="UP000231409">
    <property type="component" value="Unassembled WGS sequence"/>
</dbReference>
<gene>
    <name evidence="4" type="ORF">CLH61_06130</name>
</gene>
<dbReference type="AlphaFoldDB" id="A0A2G1UMM4"/>
<feature type="signal peptide" evidence="3">
    <location>
        <begin position="1"/>
        <end position="18"/>
    </location>
</feature>
<dbReference type="Gene3D" id="2.130.10.130">
    <property type="entry name" value="Integrin alpha, N-terminal"/>
    <property type="match status" value="1"/>
</dbReference>
<protein>
    <recommendedName>
        <fullName evidence="6">VCBS repeat-containing protein</fullName>
    </recommendedName>
</protein>
<dbReference type="RefSeq" id="WP_099613832.1">
    <property type="nucleotide sequence ID" value="NZ_KZ319369.1"/>
</dbReference>
<feature type="compositionally biased region" description="Pro residues" evidence="2">
    <location>
        <begin position="58"/>
        <end position="68"/>
    </location>
</feature>
<evidence type="ECO:0000256" key="3">
    <source>
        <dbReference type="SAM" id="SignalP"/>
    </source>
</evidence>
<dbReference type="InterPro" id="IPR013517">
    <property type="entry name" value="FG-GAP"/>
</dbReference>